<dbReference type="Gene3D" id="3.40.462.20">
    <property type="match status" value="1"/>
</dbReference>
<accession>A0A4Y9R4D8</accession>
<comment type="caution">
    <text evidence="7">The sequence shown here is derived from an EMBL/GenBank/DDBJ whole genome shotgun (WGS) entry which is preliminary data.</text>
</comment>
<organism evidence="7 8">
    <name type="scientific">Orlajensenia leifsoniae</name>
    <dbReference type="NCBI Taxonomy" id="2561933"/>
    <lineage>
        <taxon>Bacteria</taxon>
        <taxon>Bacillati</taxon>
        <taxon>Actinomycetota</taxon>
        <taxon>Actinomycetes</taxon>
        <taxon>Micrococcales</taxon>
        <taxon>Microbacteriaceae</taxon>
        <taxon>Orlajensenia</taxon>
    </lineage>
</organism>
<sequence length="486" mass="49173">MACGVFPVSVGGAIVRGILRFHPIVVWSSPVSSSTPPAITDLQRTLSGAVVLPADSGYDAARSAWNLTVDQRPVAVVTPADVDEVRAVLAAAAASGLGVTVQPNGHGANGSLEGVVLIRPTAFDEITLDQETRTARVGAGVNWGRVLTALDGTGLVALAGSNPEVNTVGYSIGGGHSMFSRAYGLASRSVTAVELVDAGGEARRVTASSDPELFWALRGGGGLFGVITAIEFALHPADTLFGGSIVFPITVGIDAIVTGFDLAAVDPTLGLDISLARFPDMPQLPPPLRGQTIASVAFVHIGDAASAAPIVDRLRSIGTPLLDGLTSFTIGGLAAVAAEPTDPMPTVDWGGAVDGFDRATATEFVGAFLAGVEGGLSRVSVRPLGGAIAADPDVDDAAIGALDAQALISSGVLAFTPEMAAGADAALEPLRRFAAAHPTTGMVPTFLGSGTGLADAFDAGALDRLRAVKDRVDPGGLIRSNRALPE</sequence>
<dbReference type="EMBL" id="SPQZ01000002">
    <property type="protein sequence ID" value="TFV99451.1"/>
    <property type="molecule type" value="Genomic_DNA"/>
</dbReference>
<evidence type="ECO:0000259" key="6">
    <source>
        <dbReference type="PROSITE" id="PS51387"/>
    </source>
</evidence>
<keyword evidence="4" id="KW-0274">FAD</keyword>
<dbReference type="GO" id="GO:0016491">
    <property type="term" value="F:oxidoreductase activity"/>
    <property type="evidence" value="ECO:0007669"/>
    <property type="project" value="UniProtKB-KW"/>
</dbReference>
<dbReference type="AlphaFoldDB" id="A0A4Y9R4D8"/>
<evidence type="ECO:0000313" key="7">
    <source>
        <dbReference type="EMBL" id="TFV99451.1"/>
    </source>
</evidence>
<dbReference type="PANTHER" id="PTHR42973:SF39">
    <property type="entry name" value="FAD-BINDING PCMH-TYPE DOMAIN-CONTAINING PROTEIN"/>
    <property type="match status" value="1"/>
</dbReference>
<keyword evidence="8" id="KW-1185">Reference proteome</keyword>
<dbReference type="Gene3D" id="3.30.43.10">
    <property type="entry name" value="Uridine Diphospho-n-acetylenolpyruvylglucosamine Reductase, domain 2"/>
    <property type="match status" value="1"/>
</dbReference>
<proteinExistence type="inferred from homology"/>
<reference evidence="7 8" key="1">
    <citation type="journal article" date="2018" name="J. Microbiol.">
        <title>Leifsonia flava sp. nov., a novel actinobacterium isolated from the rhizosphere of Aquilegia viridiflora.</title>
        <authorList>
            <person name="Cai Y."/>
            <person name="Tao W.Z."/>
            <person name="Ma Y.J."/>
            <person name="Cheng J."/>
            <person name="Zhang M.Y."/>
            <person name="Zhang Y.X."/>
        </authorList>
    </citation>
    <scope>NUCLEOTIDE SEQUENCE [LARGE SCALE GENOMIC DNA]</scope>
    <source>
        <strain evidence="7 8">SYP-B2174</strain>
    </source>
</reference>
<dbReference type="Gene3D" id="3.30.465.10">
    <property type="match status" value="1"/>
</dbReference>
<gene>
    <name evidence="7" type="ORF">E4M00_07775</name>
</gene>
<dbReference type="InterPro" id="IPR050416">
    <property type="entry name" value="FAD-linked_Oxidoreductase"/>
</dbReference>
<dbReference type="InterPro" id="IPR006094">
    <property type="entry name" value="Oxid_FAD_bind_N"/>
</dbReference>
<name>A0A4Y9R4D8_9MICO</name>
<comment type="cofactor">
    <cofactor evidence="1">
        <name>FAD</name>
        <dbReference type="ChEBI" id="CHEBI:57692"/>
    </cofactor>
</comment>
<evidence type="ECO:0000256" key="4">
    <source>
        <dbReference type="ARBA" id="ARBA00022827"/>
    </source>
</evidence>
<evidence type="ECO:0000313" key="8">
    <source>
        <dbReference type="Proteomes" id="UP000298127"/>
    </source>
</evidence>
<evidence type="ECO:0000256" key="1">
    <source>
        <dbReference type="ARBA" id="ARBA00001974"/>
    </source>
</evidence>
<dbReference type="PROSITE" id="PS51387">
    <property type="entry name" value="FAD_PCMH"/>
    <property type="match status" value="1"/>
</dbReference>
<dbReference type="GO" id="GO:0071949">
    <property type="term" value="F:FAD binding"/>
    <property type="evidence" value="ECO:0007669"/>
    <property type="project" value="InterPro"/>
</dbReference>
<dbReference type="PANTHER" id="PTHR42973">
    <property type="entry name" value="BINDING OXIDOREDUCTASE, PUTATIVE (AFU_ORTHOLOGUE AFUA_1G17690)-RELATED"/>
    <property type="match status" value="1"/>
</dbReference>
<evidence type="ECO:0000256" key="2">
    <source>
        <dbReference type="ARBA" id="ARBA00005466"/>
    </source>
</evidence>
<comment type="similarity">
    <text evidence="2">Belongs to the oxygen-dependent FAD-linked oxidoreductase family.</text>
</comment>
<dbReference type="Proteomes" id="UP000298127">
    <property type="component" value="Unassembled WGS sequence"/>
</dbReference>
<dbReference type="InterPro" id="IPR016166">
    <property type="entry name" value="FAD-bd_PCMH"/>
</dbReference>
<dbReference type="InterPro" id="IPR036318">
    <property type="entry name" value="FAD-bd_PCMH-like_sf"/>
</dbReference>
<evidence type="ECO:0000256" key="5">
    <source>
        <dbReference type="ARBA" id="ARBA00023002"/>
    </source>
</evidence>
<dbReference type="SUPFAM" id="SSF56176">
    <property type="entry name" value="FAD-binding/transporter-associated domain-like"/>
    <property type="match status" value="1"/>
</dbReference>
<keyword evidence="5" id="KW-0560">Oxidoreductase</keyword>
<protein>
    <submittedName>
        <fullName evidence="7">FAD-binding oxidoreductase</fullName>
    </submittedName>
</protein>
<dbReference type="InterPro" id="IPR016167">
    <property type="entry name" value="FAD-bd_PCMH_sub1"/>
</dbReference>
<feature type="domain" description="FAD-binding PCMH-type" evidence="6">
    <location>
        <begin position="69"/>
        <end position="237"/>
    </location>
</feature>
<keyword evidence="3" id="KW-0285">Flavoprotein</keyword>
<dbReference type="InterPro" id="IPR016169">
    <property type="entry name" value="FAD-bd_PCMH_sub2"/>
</dbReference>
<dbReference type="Pfam" id="PF01565">
    <property type="entry name" value="FAD_binding_4"/>
    <property type="match status" value="1"/>
</dbReference>
<evidence type="ECO:0000256" key="3">
    <source>
        <dbReference type="ARBA" id="ARBA00022630"/>
    </source>
</evidence>